<dbReference type="InterPro" id="IPR001753">
    <property type="entry name" value="Enoyl-CoA_hydra/iso"/>
</dbReference>
<dbReference type="CDD" id="cd06558">
    <property type="entry name" value="crotonase-like"/>
    <property type="match status" value="1"/>
</dbReference>
<proteinExistence type="inferred from homology"/>
<evidence type="ECO:0000256" key="2">
    <source>
        <dbReference type="ARBA" id="ARBA00023239"/>
    </source>
</evidence>
<dbReference type="PANTHER" id="PTHR11941:SF54">
    <property type="entry name" value="ENOYL-COA HYDRATASE, MITOCHONDRIAL"/>
    <property type="match status" value="1"/>
</dbReference>
<gene>
    <name evidence="3" type="primary">crt</name>
</gene>
<comment type="similarity">
    <text evidence="1">Belongs to the enoyl-CoA hydratase/isomerase family.</text>
</comment>
<dbReference type="Gene3D" id="3.90.226.10">
    <property type="entry name" value="2-enoyl-CoA Hydratase, Chain A, domain 1"/>
    <property type="match status" value="1"/>
</dbReference>
<dbReference type="EC" id="4.2.1.55" evidence="3"/>
<dbReference type="InterPro" id="IPR029045">
    <property type="entry name" value="ClpP/crotonase-like_dom_sf"/>
</dbReference>
<dbReference type="GO" id="GO:0016836">
    <property type="term" value="F:hydro-lyase activity"/>
    <property type="evidence" value="ECO:0007669"/>
    <property type="project" value="UniProtKB-ARBA"/>
</dbReference>
<name>A0A075I0U3_9EURY</name>
<dbReference type="Gene3D" id="1.10.12.10">
    <property type="entry name" value="Lyase 2-enoyl-coa Hydratase, Chain A, domain 2"/>
    <property type="match status" value="1"/>
</dbReference>
<evidence type="ECO:0000313" key="3">
    <source>
        <dbReference type="EMBL" id="AIF21529.1"/>
    </source>
</evidence>
<keyword evidence="2 3" id="KW-0456">Lyase</keyword>
<sequence length="158" mass="16955">MVDGFALGGGTELALACDLRVASTRAKFGQPEINLGLIPGGGGTQRLCRLLGYGKAMEMTLTGEMVGAEEALSIGLVNKVVEPEKLEIEALALAENIARKSPYTVRVAKRAVRAALDLPFTEGVLTERSEFVALFDTEDKEIGVTAFLKREDAEWVGR</sequence>
<evidence type="ECO:0000256" key="1">
    <source>
        <dbReference type="ARBA" id="ARBA00005254"/>
    </source>
</evidence>
<dbReference type="FunFam" id="1.10.12.10:FF:000001">
    <property type="entry name" value="Probable enoyl-CoA hydratase, mitochondrial"/>
    <property type="match status" value="1"/>
</dbReference>
<organism evidence="3">
    <name type="scientific">uncultured marine group II/III euryarchaeote SAT1000_05_B02</name>
    <dbReference type="NCBI Taxonomy" id="1456551"/>
    <lineage>
        <taxon>Archaea</taxon>
        <taxon>Methanobacteriati</taxon>
        <taxon>Methanobacteriota</taxon>
        <taxon>environmental samples</taxon>
    </lineage>
</organism>
<dbReference type="PANTHER" id="PTHR11941">
    <property type="entry name" value="ENOYL-COA HYDRATASE-RELATED"/>
    <property type="match status" value="1"/>
</dbReference>
<dbReference type="Pfam" id="PF00378">
    <property type="entry name" value="ECH_1"/>
    <property type="match status" value="1"/>
</dbReference>
<dbReference type="SUPFAM" id="SSF52096">
    <property type="entry name" value="ClpP/crotonase"/>
    <property type="match status" value="1"/>
</dbReference>
<reference evidence="3" key="1">
    <citation type="journal article" date="2014" name="Genome Biol. Evol.">
        <title>Pangenome evidence for extensive interdomain horizontal transfer affecting lineage core and shell genes in uncultured planktonic thaumarchaeota and euryarchaeota.</title>
        <authorList>
            <person name="Deschamps P."/>
            <person name="Zivanovic Y."/>
            <person name="Moreira D."/>
            <person name="Rodriguez-Valera F."/>
            <person name="Lopez-Garcia P."/>
        </authorList>
    </citation>
    <scope>NUCLEOTIDE SEQUENCE</scope>
</reference>
<dbReference type="AlphaFoldDB" id="A0A075I0U3"/>
<accession>A0A075I0U3</accession>
<dbReference type="GO" id="GO:0006635">
    <property type="term" value="P:fatty acid beta-oxidation"/>
    <property type="evidence" value="ECO:0007669"/>
    <property type="project" value="TreeGrafter"/>
</dbReference>
<dbReference type="InterPro" id="IPR014748">
    <property type="entry name" value="Enoyl-CoA_hydra_C"/>
</dbReference>
<protein>
    <submittedName>
        <fullName evidence="3">Enoyl-CoA hydratase (Fad-3) (Crt)</fullName>
        <ecNumber evidence="3">4.2.1.55</ecNumber>
    </submittedName>
</protein>
<dbReference type="EMBL" id="KF901192">
    <property type="protein sequence ID" value="AIF21529.1"/>
    <property type="molecule type" value="Genomic_DNA"/>
</dbReference>